<protein>
    <submittedName>
        <fullName evidence="2">Putative secreted protein</fullName>
    </submittedName>
</protein>
<feature type="transmembrane region" description="Helical" evidence="1">
    <location>
        <begin position="6"/>
        <end position="26"/>
    </location>
</feature>
<dbReference type="AlphaFoldDB" id="A0A6B0U052"/>
<accession>A0A6B0U052</accession>
<evidence type="ECO:0000313" key="2">
    <source>
        <dbReference type="EMBL" id="MXU82567.1"/>
    </source>
</evidence>
<organism evidence="2">
    <name type="scientific">Ixodes ricinus</name>
    <name type="common">Common tick</name>
    <name type="synonym">Acarus ricinus</name>
    <dbReference type="NCBI Taxonomy" id="34613"/>
    <lineage>
        <taxon>Eukaryota</taxon>
        <taxon>Metazoa</taxon>
        <taxon>Ecdysozoa</taxon>
        <taxon>Arthropoda</taxon>
        <taxon>Chelicerata</taxon>
        <taxon>Arachnida</taxon>
        <taxon>Acari</taxon>
        <taxon>Parasitiformes</taxon>
        <taxon>Ixodida</taxon>
        <taxon>Ixodoidea</taxon>
        <taxon>Ixodidae</taxon>
        <taxon>Ixodinae</taxon>
        <taxon>Ixodes</taxon>
    </lineage>
</organism>
<keyword evidence="1" id="KW-1133">Transmembrane helix</keyword>
<evidence type="ECO:0000256" key="1">
    <source>
        <dbReference type="SAM" id="Phobius"/>
    </source>
</evidence>
<keyword evidence="1" id="KW-0472">Membrane</keyword>
<keyword evidence="1" id="KW-0812">Transmembrane</keyword>
<reference evidence="2" key="1">
    <citation type="submission" date="2019-12" db="EMBL/GenBank/DDBJ databases">
        <title>An insight into the sialome of adult female Ixodes ricinus ticks feeding for 6 days.</title>
        <authorList>
            <person name="Perner J."/>
            <person name="Ribeiro J.M.C."/>
        </authorList>
    </citation>
    <scope>NUCLEOTIDE SEQUENCE</scope>
    <source>
        <strain evidence="2">Semi-engorged</strain>
        <tissue evidence="2">Salivary glands</tissue>
    </source>
</reference>
<name>A0A6B0U052_IXORI</name>
<proteinExistence type="predicted"/>
<sequence length="69" mass="8304">MVCVLWHYYIVFMRNIISIAVGSVCMPKREKRNERNELLCDLKFSRVRVHGRLPQCFLLRLIFCYNPDV</sequence>
<dbReference type="EMBL" id="GIFC01000484">
    <property type="protein sequence ID" value="MXU82567.1"/>
    <property type="molecule type" value="Transcribed_RNA"/>
</dbReference>